<evidence type="ECO:0000313" key="2">
    <source>
        <dbReference type="EMBL" id="SLM49600.1"/>
    </source>
</evidence>
<dbReference type="AlphaFoldDB" id="A0A1W1I9D6"/>
<proteinExistence type="predicted"/>
<dbReference type="EMBL" id="LT828648">
    <property type="protein sequence ID" value="SLM49600.1"/>
    <property type="molecule type" value="Genomic_DNA"/>
</dbReference>
<feature type="signal peptide" evidence="1">
    <location>
        <begin position="1"/>
        <end position="20"/>
    </location>
</feature>
<evidence type="ECO:0000313" key="3">
    <source>
        <dbReference type="Proteomes" id="UP000192042"/>
    </source>
</evidence>
<dbReference type="Proteomes" id="UP000192042">
    <property type="component" value="Chromosome I"/>
</dbReference>
<organism evidence="2 3">
    <name type="scientific">Nitrospira japonica</name>
    <dbReference type="NCBI Taxonomy" id="1325564"/>
    <lineage>
        <taxon>Bacteria</taxon>
        <taxon>Pseudomonadati</taxon>
        <taxon>Nitrospirota</taxon>
        <taxon>Nitrospiria</taxon>
        <taxon>Nitrospirales</taxon>
        <taxon>Nitrospiraceae</taxon>
        <taxon>Nitrospira</taxon>
    </lineage>
</organism>
<reference evidence="2 3" key="1">
    <citation type="submission" date="2017-03" db="EMBL/GenBank/DDBJ databases">
        <authorList>
            <person name="Afonso C.L."/>
            <person name="Miller P.J."/>
            <person name="Scott M.A."/>
            <person name="Spackman E."/>
            <person name="Goraichik I."/>
            <person name="Dimitrov K.M."/>
            <person name="Suarez D.L."/>
            <person name="Swayne D.E."/>
        </authorList>
    </citation>
    <scope>NUCLEOTIDE SEQUENCE [LARGE SCALE GENOMIC DNA]</scope>
    <source>
        <strain evidence="2">Genome sequencing of Nitrospira japonica strain NJ11</strain>
    </source>
</reference>
<name>A0A1W1I9D6_9BACT</name>
<dbReference type="KEGG" id="nja:NSJP_3433"/>
<dbReference type="OrthoDB" id="9799031at2"/>
<keyword evidence="1" id="KW-0732">Signal</keyword>
<accession>A0A1W1I9D6</accession>
<feature type="chain" id="PRO_5012732209" evidence="1">
    <location>
        <begin position="21"/>
        <end position="127"/>
    </location>
</feature>
<keyword evidence="3" id="KW-1185">Reference proteome</keyword>
<gene>
    <name evidence="2" type="ORF">NSJP_3433</name>
</gene>
<protein>
    <submittedName>
        <fullName evidence="2">Uncharacterized protein</fullName>
    </submittedName>
</protein>
<sequence>MRAFLCAALGAALLVGSANAASGEDDLLIFAVVSAPPKDRSRVAVKASVNDTVSDTKLLASESILNNLIWKKLEICHALRIEGTKAADGYKVVTVRVIDASMLPMTLQSFAGDCLIKKAIEIAPLVD</sequence>
<dbReference type="STRING" id="1325564.NSJP_3433"/>
<evidence type="ECO:0000256" key="1">
    <source>
        <dbReference type="SAM" id="SignalP"/>
    </source>
</evidence>
<dbReference type="RefSeq" id="WP_080887795.1">
    <property type="nucleotide sequence ID" value="NZ_LT828648.1"/>
</dbReference>